<dbReference type="EMBL" id="ML213505">
    <property type="protein sequence ID" value="TFK54959.1"/>
    <property type="molecule type" value="Genomic_DNA"/>
</dbReference>
<proteinExistence type="predicted"/>
<evidence type="ECO:0000256" key="1">
    <source>
        <dbReference type="SAM" id="MobiDB-lite"/>
    </source>
</evidence>
<evidence type="ECO:0000313" key="2">
    <source>
        <dbReference type="EMBL" id="TFK54959.1"/>
    </source>
</evidence>
<dbReference type="AlphaFoldDB" id="A0A5C3NAW6"/>
<gene>
    <name evidence="2" type="ORF">OE88DRAFT_1642249</name>
</gene>
<sequence>MPAIVCPQPRSATSSPGSCFADLTPASSPGPHNPTMPSSFTFGKRRRSPNERIYQHSPLRQRHCSKGDFHIKSLGVFDRMPLPESQEESSVGTGDLDMTDVLDWSDLGYGYPEYLEPSSAGPIRTRRRSGYTVPDNARRGDRSAHPRALLPRPELSFLSPRTPSRRPVILSEVRFRSLLPVLP</sequence>
<feature type="region of interest" description="Disordered" evidence="1">
    <location>
        <begin position="118"/>
        <end position="161"/>
    </location>
</feature>
<evidence type="ECO:0000313" key="3">
    <source>
        <dbReference type="Proteomes" id="UP000305948"/>
    </source>
</evidence>
<name>A0A5C3NAW6_9AGAM</name>
<feature type="region of interest" description="Disordered" evidence="1">
    <location>
        <begin position="1"/>
        <end position="59"/>
    </location>
</feature>
<dbReference type="OrthoDB" id="10467261at2759"/>
<dbReference type="Proteomes" id="UP000305948">
    <property type="component" value="Unassembled WGS sequence"/>
</dbReference>
<reference evidence="2 3" key="1">
    <citation type="journal article" date="2019" name="Nat. Ecol. Evol.">
        <title>Megaphylogeny resolves global patterns of mushroom evolution.</title>
        <authorList>
            <person name="Varga T."/>
            <person name="Krizsan K."/>
            <person name="Foldi C."/>
            <person name="Dima B."/>
            <person name="Sanchez-Garcia M."/>
            <person name="Sanchez-Ramirez S."/>
            <person name="Szollosi G.J."/>
            <person name="Szarkandi J.G."/>
            <person name="Papp V."/>
            <person name="Albert L."/>
            <person name="Andreopoulos W."/>
            <person name="Angelini C."/>
            <person name="Antonin V."/>
            <person name="Barry K.W."/>
            <person name="Bougher N.L."/>
            <person name="Buchanan P."/>
            <person name="Buyck B."/>
            <person name="Bense V."/>
            <person name="Catcheside P."/>
            <person name="Chovatia M."/>
            <person name="Cooper J."/>
            <person name="Damon W."/>
            <person name="Desjardin D."/>
            <person name="Finy P."/>
            <person name="Geml J."/>
            <person name="Haridas S."/>
            <person name="Hughes K."/>
            <person name="Justo A."/>
            <person name="Karasinski D."/>
            <person name="Kautmanova I."/>
            <person name="Kiss B."/>
            <person name="Kocsube S."/>
            <person name="Kotiranta H."/>
            <person name="LaButti K.M."/>
            <person name="Lechner B.E."/>
            <person name="Liimatainen K."/>
            <person name="Lipzen A."/>
            <person name="Lukacs Z."/>
            <person name="Mihaltcheva S."/>
            <person name="Morgado L.N."/>
            <person name="Niskanen T."/>
            <person name="Noordeloos M.E."/>
            <person name="Ohm R.A."/>
            <person name="Ortiz-Santana B."/>
            <person name="Ovrebo C."/>
            <person name="Racz N."/>
            <person name="Riley R."/>
            <person name="Savchenko A."/>
            <person name="Shiryaev A."/>
            <person name="Soop K."/>
            <person name="Spirin V."/>
            <person name="Szebenyi C."/>
            <person name="Tomsovsky M."/>
            <person name="Tulloss R.E."/>
            <person name="Uehling J."/>
            <person name="Grigoriev I.V."/>
            <person name="Vagvolgyi C."/>
            <person name="Papp T."/>
            <person name="Martin F.M."/>
            <person name="Miettinen O."/>
            <person name="Hibbett D.S."/>
            <person name="Nagy L.G."/>
        </authorList>
    </citation>
    <scope>NUCLEOTIDE SEQUENCE [LARGE SCALE GENOMIC DNA]</scope>
    <source>
        <strain evidence="2 3">OMC1185</strain>
    </source>
</reference>
<protein>
    <submittedName>
        <fullName evidence="2">Uncharacterized protein</fullName>
    </submittedName>
</protein>
<organism evidence="2 3">
    <name type="scientific">Heliocybe sulcata</name>
    <dbReference type="NCBI Taxonomy" id="5364"/>
    <lineage>
        <taxon>Eukaryota</taxon>
        <taxon>Fungi</taxon>
        <taxon>Dikarya</taxon>
        <taxon>Basidiomycota</taxon>
        <taxon>Agaricomycotina</taxon>
        <taxon>Agaricomycetes</taxon>
        <taxon>Gloeophyllales</taxon>
        <taxon>Gloeophyllaceae</taxon>
        <taxon>Heliocybe</taxon>
    </lineage>
</organism>
<accession>A0A5C3NAW6</accession>
<keyword evidence="3" id="KW-1185">Reference proteome</keyword>